<dbReference type="EMBL" id="GL945430">
    <property type="protein sequence ID" value="EGO28443.1"/>
    <property type="molecule type" value="Genomic_DNA"/>
</dbReference>
<dbReference type="InterPro" id="IPR056119">
    <property type="entry name" value="DUF7702"/>
</dbReference>
<dbReference type="Proteomes" id="UP000008064">
    <property type="component" value="Unassembled WGS sequence"/>
</dbReference>
<gene>
    <name evidence="3" type="ORF">SERLADRAFT_458850</name>
</gene>
<sequence>MALDAQGKLAVVTVILYVPFLFLTGLLLRKYGVQRAWLLLLMFSIIRTVGGILLIAAETVQPTVIGLFIGGYALEASGLSPLLLGTLGFLTIASEHAFDGIKRVFNLLHLVGIGALVLTIIGIANATSSSSSSQSSANTMRRAGVLLFAALYIILIAVTLYFWSRANQLMKSRKSLLGAITFALPFLGVRTLYSVLSTFSSSSFGMLSSSTSTQTQSVNTSDLAKFNMFTGEWWIYLVMSILMETTNWAICATMSILCTANNHISSWARRFLLFIFAVTILSFVRNCTQPRTGDIRLAY</sequence>
<dbReference type="KEGG" id="sla:SERLADRAFT_458850"/>
<dbReference type="OrthoDB" id="2560628at2759"/>
<proteinExistence type="predicted"/>
<dbReference type="GeneID" id="18817794"/>
<organism>
    <name type="scientific">Serpula lacrymans var. lacrymans (strain S7.9)</name>
    <name type="common">Dry rot fungus</name>
    <dbReference type="NCBI Taxonomy" id="578457"/>
    <lineage>
        <taxon>Eukaryota</taxon>
        <taxon>Fungi</taxon>
        <taxon>Dikarya</taxon>
        <taxon>Basidiomycota</taxon>
        <taxon>Agaricomycotina</taxon>
        <taxon>Agaricomycetes</taxon>
        <taxon>Agaricomycetidae</taxon>
        <taxon>Boletales</taxon>
        <taxon>Coniophorineae</taxon>
        <taxon>Serpulaceae</taxon>
        <taxon>Serpula</taxon>
    </lineage>
</organism>
<feature type="transmembrane region" description="Helical" evidence="1">
    <location>
        <begin position="233"/>
        <end position="260"/>
    </location>
</feature>
<dbReference type="HOGENOM" id="CLU_064985_0_0_1"/>
<feature type="transmembrane region" description="Helical" evidence="1">
    <location>
        <begin position="144"/>
        <end position="163"/>
    </location>
</feature>
<name>F8NKN1_SERL9</name>
<protein>
    <recommendedName>
        <fullName evidence="2">DUF7702 domain-containing protein</fullName>
    </recommendedName>
</protein>
<dbReference type="RefSeq" id="XP_007314642.1">
    <property type="nucleotide sequence ID" value="XM_007314580.1"/>
</dbReference>
<feature type="transmembrane region" description="Helical" evidence="1">
    <location>
        <begin position="267"/>
        <end position="284"/>
    </location>
</feature>
<dbReference type="PANTHER" id="PTHR42109">
    <property type="entry name" value="UNPLACED GENOMIC SCAFFOLD UM_SCAF_CONTIG_1.265, WHOLE GENOME SHOTGUN SEQUENCE"/>
    <property type="match status" value="1"/>
</dbReference>
<dbReference type="PANTHER" id="PTHR42109:SF2">
    <property type="entry name" value="INTEGRAL MEMBRANE PROTEIN"/>
    <property type="match status" value="1"/>
</dbReference>
<evidence type="ECO:0000313" key="3">
    <source>
        <dbReference type="EMBL" id="EGO28443.1"/>
    </source>
</evidence>
<accession>F8NKN1</accession>
<feature type="transmembrane region" description="Helical" evidence="1">
    <location>
        <begin position="104"/>
        <end position="124"/>
    </location>
</feature>
<feature type="domain" description="DUF7702" evidence="2">
    <location>
        <begin position="3"/>
        <end position="212"/>
    </location>
</feature>
<feature type="non-terminal residue" evidence="3">
    <location>
        <position position="299"/>
    </location>
</feature>
<dbReference type="AlphaFoldDB" id="F8NKN1"/>
<dbReference type="Pfam" id="PF24800">
    <property type="entry name" value="DUF7702"/>
    <property type="match status" value="1"/>
</dbReference>
<evidence type="ECO:0000259" key="2">
    <source>
        <dbReference type="Pfam" id="PF24800"/>
    </source>
</evidence>
<keyword evidence="1" id="KW-0812">Transmembrane</keyword>
<keyword evidence="1" id="KW-1133">Transmembrane helix</keyword>
<evidence type="ECO:0000256" key="1">
    <source>
        <dbReference type="SAM" id="Phobius"/>
    </source>
</evidence>
<feature type="transmembrane region" description="Helical" evidence="1">
    <location>
        <begin position="69"/>
        <end position="92"/>
    </location>
</feature>
<reference evidence="3" key="1">
    <citation type="submission" date="2011-04" db="EMBL/GenBank/DDBJ databases">
        <title>Evolution of plant cell wall degrading machinery underlies the functional diversity of forest fungi.</title>
        <authorList>
            <consortium name="US DOE Joint Genome Institute (JGI-PGF)"/>
            <person name="Eastwood D.C."/>
            <person name="Floudas D."/>
            <person name="Binder M."/>
            <person name="Majcherczyk A."/>
            <person name="Schneider P."/>
            <person name="Aerts A."/>
            <person name="Asiegbu F.O."/>
            <person name="Baker S.E."/>
            <person name="Barry K."/>
            <person name="Bendiksby M."/>
            <person name="Blumentritt M."/>
            <person name="Coutinho P.M."/>
            <person name="Cullen D."/>
            <person name="Cullen D."/>
            <person name="Gathman A."/>
            <person name="Goodell B."/>
            <person name="Henrissat B."/>
            <person name="Ihrmark K."/>
            <person name="Kauserud H."/>
            <person name="Kohler A."/>
            <person name="LaButti K."/>
            <person name="Lapidus A."/>
            <person name="Lavin J.L."/>
            <person name="Lee Y.-H."/>
            <person name="Lindquist E."/>
            <person name="Lilly W."/>
            <person name="Lucas S."/>
            <person name="Morin E."/>
            <person name="Murat C."/>
            <person name="Oguiza J.A."/>
            <person name="Park J."/>
            <person name="Pisabarro A.G."/>
            <person name="Riley R."/>
            <person name="Rosling A."/>
            <person name="Salamov A."/>
            <person name="Schmidt O."/>
            <person name="Schmutz J."/>
            <person name="Skrede I."/>
            <person name="Stenlid J."/>
            <person name="Wiebenga A."/>
            <person name="Xie X."/>
            <person name="Kues U."/>
            <person name="Hibbett D.S."/>
            <person name="Hoffmeister D."/>
            <person name="Hogberg N."/>
            <person name="Martin F."/>
            <person name="Grigoriev I.V."/>
            <person name="Watkinson S.C."/>
        </authorList>
    </citation>
    <scope>NUCLEOTIDE SEQUENCE</scope>
    <source>
        <strain evidence="3">S7.9</strain>
    </source>
</reference>
<keyword evidence="1" id="KW-0472">Membrane</keyword>
<feature type="transmembrane region" description="Helical" evidence="1">
    <location>
        <begin position="6"/>
        <end position="28"/>
    </location>
</feature>
<feature type="transmembrane region" description="Helical" evidence="1">
    <location>
        <begin position="37"/>
        <end position="57"/>
    </location>
</feature>